<keyword evidence="7 8" id="KW-0472">Membrane</keyword>
<dbReference type="InterPro" id="IPR004638">
    <property type="entry name" value="EmrB-like"/>
</dbReference>
<feature type="transmembrane region" description="Helical" evidence="8">
    <location>
        <begin position="196"/>
        <end position="215"/>
    </location>
</feature>
<dbReference type="RefSeq" id="WP_008473414.1">
    <property type="nucleotide sequence ID" value="NZ_AYZO01000001.1"/>
</dbReference>
<feature type="transmembrane region" description="Helical" evidence="8">
    <location>
        <begin position="136"/>
        <end position="159"/>
    </location>
</feature>
<feature type="transmembrane region" description="Helical" evidence="8">
    <location>
        <begin position="49"/>
        <end position="68"/>
    </location>
</feature>
<evidence type="ECO:0000256" key="7">
    <source>
        <dbReference type="ARBA" id="ARBA00023136"/>
    </source>
</evidence>
<feature type="transmembrane region" description="Helical" evidence="8">
    <location>
        <begin position="353"/>
        <end position="371"/>
    </location>
</feature>
<dbReference type="AlphaFoldDB" id="I7J316"/>
<dbReference type="Proteomes" id="UP000051521">
    <property type="component" value="Unassembled WGS sequence"/>
</dbReference>
<evidence type="ECO:0000256" key="2">
    <source>
        <dbReference type="ARBA" id="ARBA00008537"/>
    </source>
</evidence>
<keyword evidence="3" id="KW-0813">Transport</keyword>
<feature type="transmembrane region" description="Helical" evidence="8">
    <location>
        <begin position="263"/>
        <end position="284"/>
    </location>
</feature>
<dbReference type="Proteomes" id="UP000009326">
    <property type="component" value="Unassembled WGS sequence"/>
</dbReference>
<dbReference type="PANTHER" id="PTHR42718:SF9">
    <property type="entry name" value="MAJOR FACILITATOR SUPERFAMILY MULTIDRUG TRANSPORTER MFSC"/>
    <property type="match status" value="1"/>
</dbReference>
<evidence type="ECO:0000256" key="3">
    <source>
        <dbReference type="ARBA" id="ARBA00022448"/>
    </source>
</evidence>
<evidence type="ECO:0000313" key="10">
    <source>
        <dbReference type="EMBL" id="CCI87242.1"/>
    </source>
</evidence>
<accession>I7J316</accession>
<keyword evidence="6 8" id="KW-1133">Transmembrane helix</keyword>
<dbReference type="PANTHER" id="PTHR42718">
    <property type="entry name" value="MAJOR FACILITATOR SUPERFAMILY MULTIDRUG TRANSPORTER MFSC"/>
    <property type="match status" value="1"/>
</dbReference>
<dbReference type="PATRIC" id="fig|1423751.3.peg.73"/>
<feature type="transmembrane region" description="Helical" evidence="8">
    <location>
        <begin position="328"/>
        <end position="347"/>
    </location>
</feature>
<feature type="domain" description="Major facilitator superfamily (MFS) profile" evidence="9">
    <location>
        <begin position="11"/>
        <end position="457"/>
    </location>
</feature>
<feature type="transmembrane region" description="Helical" evidence="8">
    <location>
        <begin position="106"/>
        <end position="124"/>
    </location>
</feature>
<dbReference type="EMBL" id="AYZO01000001">
    <property type="protein sequence ID" value="KRN14779.1"/>
    <property type="molecule type" value="Genomic_DNA"/>
</dbReference>
<dbReference type="OrthoDB" id="9816041at2"/>
<evidence type="ECO:0000256" key="1">
    <source>
        <dbReference type="ARBA" id="ARBA00004651"/>
    </source>
</evidence>
<feature type="transmembrane region" description="Helical" evidence="8">
    <location>
        <begin position="77"/>
        <end position="100"/>
    </location>
</feature>
<reference evidence="11 13" key="2">
    <citation type="journal article" date="2015" name="Genome Announc.">
        <title>Expanding the biotechnology potential of lactobacilli through comparative genomics of 213 strains and associated genera.</title>
        <authorList>
            <person name="Sun Z."/>
            <person name="Harris H.M."/>
            <person name="McCann A."/>
            <person name="Guo C."/>
            <person name="Argimon S."/>
            <person name="Zhang W."/>
            <person name="Yang X."/>
            <person name="Jeffery I.B."/>
            <person name="Cooney J.C."/>
            <person name="Kagawa T.F."/>
            <person name="Liu W."/>
            <person name="Song Y."/>
            <person name="Salvetti E."/>
            <person name="Wrobel A."/>
            <person name="Rasinkangas P."/>
            <person name="Parkhill J."/>
            <person name="Rea M.C."/>
            <person name="O'Sullivan O."/>
            <person name="Ritari J."/>
            <person name="Douillard F.P."/>
            <person name="Paul Ross R."/>
            <person name="Yang R."/>
            <person name="Briner A.E."/>
            <person name="Felis G.E."/>
            <person name="de Vos W.M."/>
            <person name="Barrangou R."/>
            <person name="Klaenhammer T.R."/>
            <person name="Caufield P.W."/>
            <person name="Cui Y."/>
            <person name="Zhang H."/>
            <person name="O'Toole P.W."/>
        </authorList>
    </citation>
    <scope>NUCLEOTIDE SEQUENCE [LARGE SCALE GENOMIC DNA]</scope>
    <source>
        <strain evidence="11 13">DSM 23908</strain>
    </source>
</reference>
<reference evidence="10 12" key="1">
    <citation type="submission" date="2012-06" db="EMBL/GenBank/DDBJ databases">
        <title>Draft genome sequence of Lactobacillus gigeriorum CRBIP 24.85T, isolated from chicken crop.</title>
        <authorList>
            <person name="Cousin S."/>
            <person name="Ma L."/>
            <person name="Creno S."/>
            <person name="Clermont D."/>
            <person name="Loux V."/>
            <person name="Bizet C."/>
            <person name="Bouchier C."/>
        </authorList>
    </citation>
    <scope>NUCLEOTIDE SEQUENCE [LARGE SCALE GENOMIC DNA]</scope>
    <source>
        <strain evidence="12">CRBIP 24.85T</strain>
        <strain evidence="10">Type strain: CRBIP 24.85</strain>
    </source>
</reference>
<dbReference type="InterPro" id="IPR036259">
    <property type="entry name" value="MFS_trans_sf"/>
</dbReference>
<comment type="caution">
    <text evidence="10">The sequence shown here is derived from an EMBL/GenBank/DDBJ whole genome shotgun (WGS) entry which is preliminary data.</text>
</comment>
<comment type="subcellular location">
    <subcellularLocation>
        <location evidence="1">Cell membrane</location>
        <topology evidence="1">Multi-pass membrane protein</topology>
    </subcellularLocation>
</comment>
<keyword evidence="13" id="KW-1185">Reference proteome</keyword>
<keyword evidence="5 8" id="KW-0812">Transmembrane</keyword>
<feature type="transmembrane region" description="Helical" evidence="8">
    <location>
        <begin position="227"/>
        <end position="242"/>
    </location>
</feature>
<dbReference type="Gene3D" id="1.20.1720.10">
    <property type="entry name" value="Multidrug resistance protein D"/>
    <property type="match status" value="1"/>
</dbReference>
<dbReference type="PROSITE" id="PS50850">
    <property type="entry name" value="MFS"/>
    <property type="match status" value="1"/>
</dbReference>
<evidence type="ECO:0000256" key="6">
    <source>
        <dbReference type="ARBA" id="ARBA00022989"/>
    </source>
</evidence>
<sequence length="463" mass="50903">MKKIKYKTTIAIISVALMSFLGILTETSLNVIYPAMMKQIEIGLNTVQWATTGYLLTIAIVMVTSSFLNRRVVTRKLFITAVLGFSLGSLISAVGPSFGWVLLGRILSATGAGISTPLMFNLIVEIMPQEKWGSYMGIAGLVIALAPTLGPTFGGLVSYYLNWRYIFIIALIFAIVVLIAGLLVLENYHDTEKVKFDLIGFMILALAFISLTLAVNQLSQGFAHWESWLYFVVSVFCFIAFVRHESKVAIPLINLEVFANHPFTLGLVAYFLLQFINIGTSFVLPNYIQIVNQQSSLVSGLLLLPGSIISALMNPCFGRMYDRFGGKLPLFCGASMMLLGTLCFTLLGLKLTVWMIIVFYAFLTFGHKMAFSNTMTEMLKRQNDQLKSDATAVGQTAQQLAGSLGTAILAAIISINQVNASNYRLATAKGSQLAFALTVGLLIIIIFCYIKLFNYNIHKKVGK</sequence>
<evidence type="ECO:0000256" key="5">
    <source>
        <dbReference type="ARBA" id="ARBA00022692"/>
    </source>
</evidence>
<dbReference type="InterPro" id="IPR011701">
    <property type="entry name" value="MFS"/>
</dbReference>
<organism evidence="10 12">
    <name type="scientific">Lactobacillus gigeriorum DSM 23908 = CRBIP 24.85</name>
    <dbReference type="NCBI Taxonomy" id="1423751"/>
    <lineage>
        <taxon>Bacteria</taxon>
        <taxon>Bacillati</taxon>
        <taxon>Bacillota</taxon>
        <taxon>Bacilli</taxon>
        <taxon>Lactobacillales</taxon>
        <taxon>Lactobacillaceae</taxon>
        <taxon>Lactobacillus</taxon>
    </lineage>
</organism>
<feature type="transmembrane region" description="Helical" evidence="8">
    <location>
        <begin position="165"/>
        <end position="184"/>
    </location>
</feature>
<dbReference type="GO" id="GO:0022857">
    <property type="term" value="F:transmembrane transporter activity"/>
    <property type="evidence" value="ECO:0007669"/>
    <property type="project" value="InterPro"/>
</dbReference>
<feature type="transmembrane region" description="Helical" evidence="8">
    <location>
        <begin position="296"/>
        <end position="316"/>
    </location>
</feature>
<evidence type="ECO:0000259" key="9">
    <source>
        <dbReference type="PROSITE" id="PS50850"/>
    </source>
</evidence>
<feature type="transmembrane region" description="Helical" evidence="8">
    <location>
        <begin position="433"/>
        <end position="453"/>
    </location>
</feature>
<dbReference type="PRINTS" id="PR01036">
    <property type="entry name" value="TCRTETB"/>
</dbReference>
<dbReference type="SUPFAM" id="SSF103473">
    <property type="entry name" value="MFS general substrate transporter"/>
    <property type="match status" value="1"/>
</dbReference>
<keyword evidence="4" id="KW-1003">Cell membrane</keyword>
<dbReference type="STRING" id="1423751.FC38_GL000071"/>
<gene>
    <name evidence="10" type="ORF">BN52_03535</name>
    <name evidence="11" type="ORF">FC38_GL000071</name>
</gene>
<feature type="transmembrane region" description="Helical" evidence="8">
    <location>
        <begin position="392"/>
        <end position="413"/>
    </location>
</feature>
<evidence type="ECO:0000313" key="12">
    <source>
        <dbReference type="Proteomes" id="UP000009326"/>
    </source>
</evidence>
<evidence type="ECO:0000313" key="11">
    <source>
        <dbReference type="EMBL" id="KRN14779.1"/>
    </source>
</evidence>
<dbReference type="InterPro" id="IPR020846">
    <property type="entry name" value="MFS_dom"/>
</dbReference>
<comment type="similarity">
    <text evidence="2">Belongs to the major facilitator superfamily. EmrB family.</text>
</comment>
<evidence type="ECO:0000256" key="8">
    <source>
        <dbReference type="SAM" id="Phobius"/>
    </source>
</evidence>
<proteinExistence type="inferred from homology"/>
<protein>
    <submittedName>
        <fullName evidence="11">Mfs family major facilitator transporter</fullName>
    </submittedName>
    <submittedName>
        <fullName evidence="10">Multi-drug-type permease</fullName>
    </submittedName>
</protein>
<dbReference type="EMBL" id="CAKC01000059">
    <property type="protein sequence ID" value="CCI87242.1"/>
    <property type="molecule type" value="Genomic_DNA"/>
</dbReference>
<dbReference type="Gene3D" id="1.20.1250.20">
    <property type="entry name" value="MFS general substrate transporter like domains"/>
    <property type="match status" value="1"/>
</dbReference>
<dbReference type="Pfam" id="PF07690">
    <property type="entry name" value="MFS_1"/>
    <property type="match status" value="1"/>
</dbReference>
<evidence type="ECO:0000256" key="4">
    <source>
        <dbReference type="ARBA" id="ARBA00022475"/>
    </source>
</evidence>
<name>I7J316_9LACO</name>
<dbReference type="GO" id="GO:0005886">
    <property type="term" value="C:plasma membrane"/>
    <property type="evidence" value="ECO:0007669"/>
    <property type="project" value="UniProtKB-SubCell"/>
</dbReference>
<dbReference type="NCBIfam" id="TIGR00711">
    <property type="entry name" value="efflux_EmrB"/>
    <property type="match status" value="1"/>
</dbReference>
<evidence type="ECO:0000313" key="13">
    <source>
        <dbReference type="Proteomes" id="UP000051521"/>
    </source>
</evidence>